<proteinExistence type="inferred from homology"/>
<dbReference type="PRINTS" id="PR00385">
    <property type="entry name" value="P450"/>
</dbReference>
<name>A0ABM3Z9K6_PANGU</name>
<keyword evidence="4" id="KW-0479">Metal-binding</keyword>
<evidence type="ECO:0000256" key="5">
    <source>
        <dbReference type="ARBA" id="ARBA00023004"/>
    </source>
</evidence>
<dbReference type="SUPFAM" id="SSF48264">
    <property type="entry name" value="Cytochrome P450"/>
    <property type="match status" value="2"/>
</dbReference>
<evidence type="ECO:0000313" key="7">
    <source>
        <dbReference type="Proteomes" id="UP001652622"/>
    </source>
</evidence>
<protein>
    <submittedName>
        <fullName evidence="8">Uncharacterized protein LOC117674515</fullName>
    </submittedName>
</protein>
<comment type="cofactor">
    <cofactor evidence="1">
        <name>heme</name>
        <dbReference type="ChEBI" id="CHEBI:30413"/>
    </cofactor>
</comment>
<comment type="similarity">
    <text evidence="2">Belongs to the cytochrome P450 family.</text>
</comment>
<keyword evidence="6" id="KW-1133">Transmembrane helix</keyword>
<keyword evidence="3" id="KW-0349">Heme</keyword>
<organism evidence="7 8">
    <name type="scientific">Pantherophis guttatus</name>
    <name type="common">Corn snake</name>
    <name type="synonym">Elaphe guttata</name>
    <dbReference type="NCBI Taxonomy" id="94885"/>
    <lineage>
        <taxon>Eukaryota</taxon>
        <taxon>Metazoa</taxon>
        <taxon>Chordata</taxon>
        <taxon>Craniata</taxon>
        <taxon>Vertebrata</taxon>
        <taxon>Euteleostomi</taxon>
        <taxon>Lepidosauria</taxon>
        <taxon>Squamata</taxon>
        <taxon>Bifurcata</taxon>
        <taxon>Unidentata</taxon>
        <taxon>Episquamata</taxon>
        <taxon>Toxicofera</taxon>
        <taxon>Serpentes</taxon>
        <taxon>Colubroidea</taxon>
        <taxon>Colubridae</taxon>
        <taxon>Colubrinae</taxon>
        <taxon>Pantherophis</taxon>
    </lineage>
</organism>
<keyword evidence="7" id="KW-1185">Reference proteome</keyword>
<keyword evidence="6" id="KW-0812">Transmembrane</keyword>
<dbReference type="InterPro" id="IPR002401">
    <property type="entry name" value="Cyt_P450_E_grp-I"/>
</dbReference>
<gene>
    <name evidence="8" type="primary">LOC117674515</name>
</gene>
<dbReference type="Gene3D" id="1.10.630.10">
    <property type="entry name" value="Cytochrome P450"/>
    <property type="match status" value="2"/>
</dbReference>
<dbReference type="GeneID" id="117674515"/>
<dbReference type="PANTHER" id="PTHR24300:SF302">
    <property type="entry name" value="CYTOCHROME P450"/>
    <property type="match status" value="1"/>
</dbReference>
<evidence type="ECO:0000256" key="4">
    <source>
        <dbReference type="ARBA" id="ARBA00022723"/>
    </source>
</evidence>
<evidence type="ECO:0000256" key="6">
    <source>
        <dbReference type="SAM" id="Phobius"/>
    </source>
</evidence>
<feature type="transmembrane region" description="Helical" evidence="6">
    <location>
        <begin position="6"/>
        <end position="24"/>
    </location>
</feature>
<dbReference type="PANTHER" id="PTHR24300">
    <property type="entry name" value="CYTOCHROME P450 508A4-RELATED"/>
    <property type="match status" value="1"/>
</dbReference>
<dbReference type="InterPro" id="IPR001128">
    <property type="entry name" value="Cyt_P450"/>
</dbReference>
<evidence type="ECO:0000256" key="1">
    <source>
        <dbReference type="ARBA" id="ARBA00001971"/>
    </source>
</evidence>
<evidence type="ECO:0000256" key="2">
    <source>
        <dbReference type="ARBA" id="ARBA00010617"/>
    </source>
</evidence>
<accession>A0ABM3Z9K6</accession>
<dbReference type="PRINTS" id="PR00463">
    <property type="entry name" value="EP450I"/>
</dbReference>
<evidence type="ECO:0000313" key="8">
    <source>
        <dbReference type="RefSeq" id="XP_060545052.1"/>
    </source>
</evidence>
<keyword evidence="6" id="KW-0472">Membrane</keyword>
<feature type="transmembrane region" description="Helical" evidence="6">
    <location>
        <begin position="299"/>
        <end position="319"/>
    </location>
</feature>
<feature type="transmembrane region" description="Helical" evidence="6">
    <location>
        <begin position="174"/>
        <end position="192"/>
    </location>
</feature>
<reference evidence="8" key="1">
    <citation type="submission" date="2025-08" db="UniProtKB">
        <authorList>
            <consortium name="RefSeq"/>
        </authorList>
    </citation>
    <scope>IDENTIFICATION</scope>
    <source>
        <tissue evidence="8">Blood</tissue>
    </source>
</reference>
<sequence>MDWIVSVSILFLSTVMIMLLFKMGNPWKKSSKDFPPGPKPLPIVGNLHIMDLKKPYQTMLKLSKQYGPVFKIQLGVQKIVVLTGYETIKEALVNKADVFAERAPVPIFEEFSGGFGIALSHGENWRVMRRFMLTTLRDYGMGKRSIESKIAEECSFLVKKFESYKGKPFEFRRIMTAAVANIIVSILFGKRYDYEDPRFIKLLSLAAETAMLMGSPAVQLYNMFPMFGFLFGARKKILKNGREFNAFVNENFIQCLNNLDENDTRNFIDSYLVQQQQERKIQNNGYFHHKNLEESVTNLFLAAVETISSTLFWAFTLMMKYPLIQKKVQEEITNVVGYAQPRAKHRTKMPYTDAVVHEVQRYADVVPLNMPHATTVDVTFKDYFIPKDTHVIPLLTSVLRDESQWERPHDFYPEHFLNTEGTFIKRNAFMPFSAGQRVCPGETLAKTEIFMFFASLLQRFTLQPAPGISKEDLDMTREVGLTTPPKTYILCALPQVSPEDEDSSDSSSSGTYGSCAYCLLDSPTSSKMDWTQLVPVSLFFILLTVFLLKTNSFWNNNSQNLPPRPRILPFLGNLHIMDMKRPHRTMLKLSKVYGPVFRIQLGCQKIVVLAGYKTVKEALVNHADAFAERPNIHLSDEIHEGFGILFSHGENWKVMRRFTLSALRDYGMGKRSIEDKIIEECRILIKTFESYEGQPFENAAIMNSAVGNIIVSFILGKRYQYEDPTFQRLINLINENVRLAGSPSVLFYNMFPLFGFLFGARNILLNNKKELFGFIKTTFIEHLKVLDENDQRSFIDSFLVRQAEEKRNKAERYFHNENLTAVVNNLFAAGMDTTSTTLRWAILLMMKYPDIQNKVYEEISRIIGSAQPRIEHRAKMPYTDAVIHEAQRFADIVPANVARATTVDITFKGFFIPKGTHIVPLLTSVLHDESQWEKPHEFYPEHFLDSEGKFVKRDAFMPFSAGRRICLGETLAKMELFLFFTSLLQRFTFQTPPGISKEDLDLTPAIGFTAPPMPYKLCALPRS</sequence>
<feature type="transmembrane region" description="Helical" evidence="6">
    <location>
        <begin position="212"/>
        <end position="233"/>
    </location>
</feature>
<dbReference type="RefSeq" id="XP_060545052.1">
    <property type="nucleotide sequence ID" value="XM_060689069.1"/>
</dbReference>
<dbReference type="Proteomes" id="UP001652622">
    <property type="component" value="Unplaced"/>
</dbReference>
<keyword evidence="5" id="KW-0408">Iron</keyword>
<dbReference type="InterPro" id="IPR050182">
    <property type="entry name" value="Cytochrome_P450_fam2"/>
</dbReference>
<dbReference type="PROSITE" id="PS00086">
    <property type="entry name" value="CYTOCHROME_P450"/>
    <property type="match status" value="2"/>
</dbReference>
<dbReference type="Pfam" id="PF00067">
    <property type="entry name" value="p450"/>
    <property type="match status" value="2"/>
</dbReference>
<dbReference type="InterPro" id="IPR017972">
    <property type="entry name" value="Cyt_P450_CS"/>
</dbReference>
<evidence type="ECO:0000256" key="3">
    <source>
        <dbReference type="ARBA" id="ARBA00022617"/>
    </source>
</evidence>
<dbReference type="InterPro" id="IPR036396">
    <property type="entry name" value="Cyt_P450_sf"/>
</dbReference>